<feature type="binding site" evidence="3">
    <location>
        <position position="166"/>
    </location>
    <ligand>
        <name>Mn(2+)</name>
        <dbReference type="ChEBI" id="CHEBI:29035"/>
        <label>2</label>
    </ligand>
</feature>
<dbReference type="Pfam" id="PF01546">
    <property type="entry name" value="Peptidase_M20"/>
    <property type="match status" value="1"/>
</dbReference>
<feature type="domain" description="Peptidase M20 dimerisation" evidence="4">
    <location>
        <begin position="189"/>
        <end position="284"/>
    </location>
</feature>
<evidence type="ECO:0000256" key="3">
    <source>
        <dbReference type="PIRSR" id="PIRSR005962-1"/>
    </source>
</evidence>
<dbReference type="Pfam" id="PF07687">
    <property type="entry name" value="M20_dimer"/>
    <property type="match status" value="1"/>
</dbReference>
<dbReference type="GO" id="GO:0016787">
    <property type="term" value="F:hydrolase activity"/>
    <property type="evidence" value="ECO:0007669"/>
    <property type="project" value="UniProtKB-KW"/>
</dbReference>
<dbReference type="Gene3D" id="3.30.70.360">
    <property type="match status" value="1"/>
</dbReference>
<dbReference type="NCBIfam" id="TIGR01891">
    <property type="entry name" value="amidohydrolases"/>
    <property type="match status" value="1"/>
</dbReference>
<accession>A0A1A7PSV5</accession>
<proteinExistence type="inferred from homology"/>
<dbReference type="InterPro" id="IPR036264">
    <property type="entry name" value="Bact_exopeptidase_dim_dom"/>
</dbReference>
<keyword evidence="2" id="KW-0378">Hydrolase</keyword>
<keyword evidence="3" id="KW-0479">Metal-binding</keyword>
<dbReference type="Proteomes" id="UP000092626">
    <property type="component" value="Unassembled WGS sequence"/>
</dbReference>
<dbReference type="AlphaFoldDB" id="A0A1A7PSV5"/>
<comment type="caution">
    <text evidence="5">The sequence shown here is derived from an EMBL/GenBank/DDBJ whole genome shotgun (WGS) entry which is preliminary data.</text>
</comment>
<protein>
    <submittedName>
        <fullName evidence="5">Peptidase M20</fullName>
    </submittedName>
</protein>
<feature type="binding site" evidence="3">
    <location>
        <position position="361"/>
    </location>
    <ligand>
        <name>Mn(2+)</name>
        <dbReference type="ChEBI" id="CHEBI:29035"/>
        <label>2</label>
    </ligand>
</feature>
<feature type="binding site" evidence="3">
    <location>
        <position position="105"/>
    </location>
    <ligand>
        <name>Mn(2+)</name>
        <dbReference type="ChEBI" id="CHEBI:29035"/>
        <label>2</label>
    </ligand>
</feature>
<feature type="binding site" evidence="3">
    <location>
        <position position="107"/>
    </location>
    <ligand>
        <name>Mn(2+)</name>
        <dbReference type="ChEBI" id="CHEBI:29035"/>
        <label>2</label>
    </ligand>
</feature>
<evidence type="ECO:0000256" key="2">
    <source>
        <dbReference type="ARBA" id="ARBA00022801"/>
    </source>
</evidence>
<dbReference type="Gene3D" id="3.40.630.10">
    <property type="entry name" value="Zn peptidases"/>
    <property type="match status" value="1"/>
</dbReference>
<reference evidence="5 6" key="1">
    <citation type="submission" date="2014-11" db="EMBL/GenBank/DDBJ databases">
        <title>Pan-genome of Gallibacterium spp.</title>
        <authorList>
            <person name="Kudirkiene E."/>
            <person name="Bojesen A.M."/>
        </authorList>
    </citation>
    <scope>NUCLEOTIDE SEQUENCE [LARGE SCALE GENOMIC DNA]</scope>
    <source>
        <strain evidence="5 6">59/S3/89</strain>
    </source>
</reference>
<evidence type="ECO:0000313" key="6">
    <source>
        <dbReference type="Proteomes" id="UP000092626"/>
    </source>
</evidence>
<dbReference type="InterPro" id="IPR011650">
    <property type="entry name" value="Peptidase_M20_dimer"/>
</dbReference>
<dbReference type="SUPFAM" id="SSF53187">
    <property type="entry name" value="Zn-dependent exopeptidases"/>
    <property type="match status" value="1"/>
</dbReference>
<dbReference type="PIRSF" id="PIRSF005962">
    <property type="entry name" value="Pept_M20D_amidohydro"/>
    <property type="match status" value="1"/>
</dbReference>
<sequence length="389" mass="42908">MSKSLIFDEISTWQAEATQLRHRLHQFPEIGFNEINTQKLIIEQLTSYDVDEINTQFAKTGVVAVIQGNQSGPAIGLRADIDALPITEQNHFEHKSNNGNKMHACGHDGHTTMLLMAAKYLCLHRNFPGKAILFFQPAEEGLGGAQTMISDGVLLHYPIEAVYALHNMPHLDVGEFGFRTGSIMASSDRFYIRIQGKGGHAAIPHLTQDPMLVASTIYQAIQGFTARSFDPLQPVVISVTQMQCGEASNVIADEANIVGTFRTHSDSIRNQVINGLERIVKNVAQAFDMQAEFKLGTISHPPTVNHNTEVDIAINAAKRVSSKVITDVAPLMGSEDFAFFLKAVKGCYGFLGNGKHSASLHNPHYDFNDEIIPYGAAYFVEVIHSYRKE</sequence>
<dbReference type="FunFam" id="3.30.70.360:FF:000014">
    <property type="entry name" value="N-acyl-L-amino acid amidohydrolase"/>
    <property type="match status" value="1"/>
</dbReference>
<keyword evidence="3" id="KW-0464">Manganese</keyword>
<dbReference type="PANTHER" id="PTHR11014">
    <property type="entry name" value="PEPTIDASE M20 FAMILY MEMBER"/>
    <property type="match status" value="1"/>
</dbReference>
<comment type="cofactor">
    <cofactor evidence="3">
        <name>Mn(2+)</name>
        <dbReference type="ChEBI" id="CHEBI:29035"/>
    </cofactor>
    <text evidence="3">The Mn(2+) ion enhances activity.</text>
</comment>
<evidence type="ECO:0000256" key="1">
    <source>
        <dbReference type="ARBA" id="ARBA00006153"/>
    </source>
</evidence>
<dbReference type="GO" id="GO:0046872">
    <property type="term" value="F:metal ion binding"/>
    <property type="evidence" value="ECO:0007669"/>
    <property type="project" value="UniProtKB-KW"/>
</dbReference>
<dbReference type="EMBL" id="JTJR01000019">
    <property type="protein sequence ID" value="OBX04826.1"/>
    <property type="molecule type" value="Genomic_DNA"/>
</dbReference>
<organism evidence="5 6">
    <name type="scientific">Gallibacterium genomosp. 3</name>
    <dbReference type="NCBI Taxonomy" id="505345"/>
    <lineage>
        <taxon>Bacteria</taxon>
        <taxon>Pseudomonadati</taxon>
        <taxon>Pseudomonadota</taxon>
        <taxon>Gammaproteobacteria</taxon>
        <taxon>Pasteurellales</taxon>
        <taxon>Pasteurellaceae</taxon>
        <taxon>Gallibacterium</taxon>
    </lineage>
</organism>
<dbReference type="PANTHER" id="PTHR11014:SF63">
    <property type="entry name" value="METALLOPEPTIDASE, PUTATIVE (AFU_ORTHOLOGUE AFUA_6G09600)-RELATED"/>
    <property type="match status" value="1"/>
</dbReference>
<feature type="binding site" evidence="3">
    <location>
        <position position="140"/>
    </location>
    <ligand>
        <name>Mn(2+)</name>
        <dbReference type="ChEBI" id="CHEBI:29035"/>
        <label>2</label>
    </ligand>
</feature>
<dbReference type="RefSeq" id="WP_065237287.1">
    <property type="nucleotide sequence ID" value="NZ_JTJR01000019.1"/>
</dbReference>
<evidence type="ECO:0000313" key="5">
    <source>
        <dbReference type="EMBL" id="OBX04826.1"/>
    </source>
</evidence>
<name>A0A1A7PSV5_9PAST</name>
<dbReference type="InterPro" id="IPR002933">
    <property type="entry name" value="Peptidase_M20"/>
</dbReference>
<dbReference type="InterPro" id="IPR017439">
    <property type="entry name" value="Amidohydrolase"/>
</dbReference>
<dbReference type="SUPFAM" id="SSF55031">
    <property type="entry name" value="Bacterial exopeptidase dimerisation domain"/>
    <property type="match status" value="1"/>
</dbReference>
<gene>
    <name evidence="5" type="ORF">QV06_05470</name>
</gene>
<evidence type="ECO:0000259" key="4">
    <source>
        <dbReference type="Pfam" id="PF07687"/>
    </source>
</evidence>
<comment type="similarity">
    <text evidence="1">Belongs to the peptidase M20 family.</text>
</comment>
<dbReference type="STRING" id="505345.QV06_05470"/>